<name>A0A1Y1ZIZ1_9PLEO</name>
<evidence type="ECO:0000313" key="3">
    <source>
        <dbReference type="Proteomes" id="UP000193144"/>
    </source>
</evidence>
<organism evidence="2 3">
    <name type="scientific">Clohesyomyces aquaticus</name>
    <dbReference type="NCBI Taxonomy" id="1231657"/>
    <lineage>
        <taxon>Eukaryota</taxon>
        <taxon>Fungi</taxon>
        <taxon>Dikarya</taxon>
        <taxon>Ascomycota</taxon>
        <taxon>Pezizomycotina</taxon>
        <taxon>Dothideomycetes</taxon>
        <taxon>Pleosporomycetidae</taxon>
        <taxon>Pleosporales</taxon>
        <taxon>Lindgomycetaceae</taxon>
        <taxon>Clohesyomyces</taxon>
    </lineage>
</organism>
<evidence type="ECO:0000259" key="1">
    <source>
        <dbReference type="PROSITE" id="PS50097"/>
    </source>
</evidence>
<dbReference type="InterPro" id="IPR011333">
    <property type="entry name" value="SKP1/BTB/POZ_sf"/>
</dbReference>
<proteinExistence type="predicted"/>
<dbReference type="Pfam" id="PF00651">
    <property type="entry name" value="BTB"/>
    <property type="match status" value="1"/>
</dbReference>
<dbReference type="EMBL" id="MCFA01000075">
    <property type="protein sequence ID" value="ORY10230.1"/>
    <property type="molecule type" value="Genomic_DNA"/>
</dbReference>
<accession>A0A1Y1ZIZ1</accession>
<protein>
    <recommendedName>
        <fullName evidence="1">BTB domain-containing protein</fullName>
    </recommendedName>
</protein>
<dbReference type="PROSITE" id="PS50097">
    <property type="entry name" value="BTB"/>
    <property type="match status" value="1"/>
</dbReference>
<dbReference type="Gene3D" id="3.30.710.10">
    <property type="entry name" value="Potassium Channel Kv1.1, Chain A"/>
    <property type="match status" value="1"/>
</dbReference>
<dbReference type="SUPFAM" id="SSF54695">
    <property type="entry name" value="POZ domain"/>
    <property type="match status" value="1"/>
</dbReference>
<dbReference type="InterPro" id="IPR000210">
    <property type="entry name" value="BTB/POZ_dom"/>
</dbReference>
<gene>
    <name evidence="2" type="ORF">BCR34DRAFT_588707</name>
</gene>
<feature type="domain" description="BTB" evidence="1">
    <location>
        <begin position="12"/>
        <end position="81"/>
    </location>
</feature>
<keyword evidence="3" id="KW-1185">Reference proteome</keyword>
<sequence length="105" mass="12279">MASTFEDFIQSHQFTFFVGQEGTPIMVHAAAIAAASQQLNALINGGMEESKKRCARIEDVTVDDFIRFCEYAYRGDYTSKRRPRRREWLFPRQDLFWNQGYLSRS</sequence>
<reference evidence="2 3" key="1">
    <citation type="submission" date="2016-07" db="EMBL/GenBank/DDBJ databases">
        <title>Pervasive Adenine N6-methylation of Active Genes in Fungi.</title>
        <authorList>
            <consortium name="DOE Joint Genome Institute"/>
            <person name="Mondo S.J."/>
            <person name="Dannebaum R.O."/>
            <person name="Kuo R.C."/>
            <person name="Labutti K."/>
            <person name="Haridas S."/>
            <person name="Kuo A."/>
            <person name="Salamov A."/>
            <person name="Ahrendt S.R."/>
            <person name="Lipzen A."/>
            <person name="Sullivan W."/>
            <person name="Andreopoulos W.B."/>
            <person name="Clum A."/>
            <person name="Lindquist E."/>
            <person name="Daum C."/>
            <person name="Ramamoorthy G.K."/>
            <person name="Gryganskyi A."/>
            <person name="Culley D."/>
            <person name="Magnuson J.K."/>
            <person name="James T.Y."/>
            <person name="O'Malley M.A."/>
            <person name="Stajich J.E."/>
            <person name="Spatafora J.W."/>
            <person name="Visel A."/>
            <person name="Grigoriev I.V."/>
        </authorList>
    </citation>
    <scope>NUCLEOTIDE SEQUENCE [LARGE SCALE GENOMIC DNA]</scope>
    <source>
        <strain evidence="2 3">CBS 115471</strain>
    </source>
</reference>
<comment type="caution">
    <text evidence="2">The sequence shown here is derived from an EMBL/GenBank/DDBJ whole genome shotgun (WGS) entry which is preliminary data.</text>
</comment>
<dbReference type="OrthoDB" id="9997739at2759"/>
<dbReference type="Proteomes" id="UP000193144">
    <property type="component" value="Unassembled WGS sequence"/>
</dbReference>
<dbReference type="AlphaFoldDB" id="A0A1Y1ZIZ1"/>
<evidence type="ECO:0000313" key="2">
    <source>
        <dbReference type="EMBL" id="ORY10230.1"/>
    </source>
</evidence>